<dbReference type="RefSeq" id="WP_062239486.1">
    <property type="nucleotide sequence ID" value="NZ_JBPJFL010000001.1"/>
</dbReference>
<accession>A0A124HXN3</accession>
<keyword evidence="2" id="KW-1185">Reference proteome</keyword>
<organism evidence="1 2">
    <name type="scientific">Streptomyces griseorubiginosus</name>
    <dbReference type="NCBI Taxonomy" id="67304"/>
    <lineage>
        <taxon>Bacteria</taxon>
        <taxon>Bacillati</taxon>
        <taxon>Actinomycetota</taxon>
        <taxon>Actinomycetes</taxon>
        <taxon>Kitasatosporales</taxon>
        <taxon>Streptomycetaceae</taxon>
        <taxon>Streptomyces</taxon>
    </lineage>
</organism>
<evidence type="ECO:0000313" key="2">
    <source>
        <dbReference type="Proteomes" id="UP000054375"/>
    </source>
</evidence>
<protein>
    <submittedName>
        <fullName evidence="1">Uncharacterized protein</fullName>
    </submittedName>
</protein>
<proteinExistence type="predicted"/>
<comment type="caution">
    <text evidence="1">The sequence shown here is derived from an EMBL/GenBank/DDBJ whole genome shotgun (WGS) entry which is preliminary data.</text>
</comment>
<dbReference type="Proteomes" id="UP000054375">
    <property type="component" value="Unassembled WGS sequence"/>
</dbReference>
<evidence type="ECO:0000313" key="1">
    <source>
        <dbReference type="EMBL" id="KUN65264.1"/>
    </source>
</evidence>
<gene>
    <name evidence="1" type="ORF">AQJ54_20740</name>
</gene>
<reference evidence="1 2" key="1">
    <citation type="submission" date="2015-10" db="EMBL/GenBank/DDBJ databases">
        <title>Draft genome sequence of Streptomyces griseorubiginosus DSM 40469, type strain for the species Streptomyces griseorubiginosus.</title>
        <authorList>
            <person name="Ruckert C."/>
            <person name="Winkler A."/>
            <person name="Kalinowski J."/>
            <person name="Kampfer P."/>
            <person name="Glaeser S."/>
        </authorList>
    </citation>
    <scope>NUCLEOTIDE SEQUENCE [LARGE SCALE GENOMIC DNA]</scope>
    <source>
        <strain evidence="1 2">DSM 40469</strain>
    </source>
</reference>
<sequence>MVVEAATGLPVILCTTALLAVGVPLPSALAWLLGVRAAPAFTALPPAGAVPGALRPVAPAVSPVVARRPTCRFVRPLHRLFPDEPGSRRPPAASRGT</sequence>
<dbReference type="EMBL" id="LMWV01000017">
    <property type="protein sequence ID" value="KUN65264.1"/>
    <property type="molecule type" value="Genomic_DNA"/>
</dbReference>
<dbReference type="AlphaFoldDB" id="A0A124HXN3"/>
<name>A0A124HXN3_9ACTN</name>